<dbReference type="Proteomes" id="UP000574369">
    <property type="component" value="Unassembled WGS sequence"/>
</dbReference>
<dbReference type="InterPro" id="IPR029032">
    <property type="entry name" value="AhpD-like"/>
</dbReference>
<dbReference type="InterPro" id="IPR003779">
    <property type="entry name" value="CMD-like"/>
</dbReference>
<name>A0ABR6GNY0_9BURK</name>
<dbReference type="EMBL" id="JACHXO010000001">
    <property type="protein sequence ID" value="MBB3193815.1"/>
    <property type="molecule type" value="Genomic_DNA"/>
</dbReference>
<reference evidence="2 3" key="1">
    <citation type="submission" date="2020-08" db="EMBL/GenBank/DDBJ databases">
        <title>Genomic Encyclopedia of Type Strains, Phase III (KMG-III): the genomes of soil and plant-associated and newly described type strains.</title>
        <authorList>
            <person name="Whitman W."/>
        </authorList>
    </citation>
    <scope>NUCLEOTIDE SEQUENCE [LARGE SCALE GENOMIC DNA]</scope>
    <source>
        <strain evidence="2 3">CECT 7247</strain>
    </source>
</reference>
<dbReference type="RefSeq" id="WP_088448644.1">
    <property type="nucleotide sequence ID" value="NZ_JACHXO010000001.1"/>
</dbReference>
<dbReference type="NCBIfam" id="TIGR00778">
    <property type="entry name" value="ahpD_dom"/>
    <property type="match status" value="1"/>
</dbReference>
<dbReference type="Pfam" id="PF02627">
    <property type="entry name" value="CMD"/>
    <property type="match status" value="1"/>
</dbReference>
<keyword evidence="3" id="KW-1185">Reference proteome</keyword>
<keyword evidence="2" id="KW-0575">Peroxidase</keyword>
<dbReference type="InterPro" id="IPR004675">
    <property type="entry name" value="AhpD_core"/>
</dbReference>
<protein>
    <submittedName>
        <fullName evidence="2">Peroxidase-related enzyme</fullName>
    </submittedName>
</protein>
<keyword evidence="2" id="KW-0560">Oxidoreductase</keyword>
<evidence type="ECO:0000259" key="1">
    <source>
        <dbReference type="Pfam" id="PF02627"/>
    </source>
</evidence>
<gene>
    <name evidence="2" type="ORF">FHS28_001180</name>
</gene>
<proteinExistence type="predicted"/>
<dbReference type="GO" id="GO:0004601">
    <property type="term" value="F:peroxidase activity"/>
    <property type="evidence" value="ECO:0007669"/>
    <property type="project" value="UniProtKB-KW"/>
</dbReference>
<dbReference type="PANTHER" id="PTHR35446">
    <property type="entry name" value="SI:CH211-175M2.5"/>
    <property type="match status" value="1"/>
</dbReference>
<feature type="domain" description="Carboxymuconolactone decarboxylase-like" evidence="1">
    <location>
        <begin position="51"/>
        <end position="103"/>
    </location>
</feature>
<comment type="caution">
    <text evidence="2">The sequence shown here is derived from an EMBL/GenBank/DDBJ whole genome shotgun (WGS) entry which is preliminary data.</text>
</comment>
<evidence type="ECO:0000313" key="2">
    <source>
        <dbReference type="EMBL" id="MBB3193815.1"/>
    </source>
</evidence>
<evidence type="ECO:0000313" key="3">
    <source>
        <dbReference type="Proteomes" id="UP000574369"/>
    </source>
</evidence>
<sequence>MSRIALIPQDQLSSDAATLFTQVKKAVGKVPNAYATIGGYSPKSLSTLLTADAALSQGALSRSEIEAIRLAVSEINGCDYCVAAHTVVGRMVGLPAPALKQIRAGEATGQDKLDALIRFVRTVQTTRGTVPAEVLASVLAAGYTEQQVVEALLTVSMITFTNLVNRVNDTDLDFPKAD</sequence>
<dbReference type="SUPFAM" id="SSF69118">
    <property type="entry name" value="AhpD-like"/>
    <property type="match status" value="1"/>
</dbReference>
<organism evidence="2 3">
    <name type="scientific">Roseateles terrae</name>
    <dbReference type="NCBI Taxonomy" id="431060"/>
    <lineage>
        <taxon>Bacteria</taxon>
        <taxon>Pseudomonadati</taxon>
        <taxon>Pseudomonadota</taxon>
        <taxon>Betaproteobacteria</taxon>
        <taxon>Burkholderiales</taxon>
        <taxon>Sphaerotilaceae</taxon>
        <taxon>Roseateles</taxon>
    </lineage>
</organism>
<dbReference type="Gene3D" id="1.20.1290.10">
    <property type="entry name" value="AhpD-like"/>
    <property type="match status" value="1"/>
</dbReference>
<accession>A0ABR6GNY0</accession>
<dbReference type="PANTHER" id="PTHR35446:SF3">
    <property type="entry name" value="CMD DOMAIN-CONTAINING PROTEIN"/>
    <property type="match status" value="1"/>
</dbReference>